<protein>
    <recommendedName>
        <fullName evidence="3">Gliding motility-associated C-terminal domain-containing protein</fullName>
    </recommendedName>
</protein>
<dbReference type="AlphaFoldDB" id="A0AA37SPV1"/>
<accession>A0AA37SPV1</accession>
<keyword evidence="2" id="KW-1185">Reference proteome</keyword>
<dbReference type="Proteomes" id="UP001156666">
    <property type="component" value="Unassembled WGS sequence"/>
</dbReference>
<proteinExistence type="predicted"/>
<evidence type="ECO:0000313" key="1">
    <source>
        <dbReference type="EMBL" id="GLR16641.1"/>
    </source>
</evidence>
<dbReference type="NCBIfam" id="TIGR04131">
    <property type="entry name" value="Bac_Flav_CTERM"/>
    <property type="match status" value="1"/>
</dbReference>
<dbReference type="InterPro" id="IPR026341">
    <property type="entry name" value="T9SS_type_B"/>
</dbReference>
<reference evidence="1" key="1">
    <citation type="journal article" date="2014" name="Int. J. Syst. Evol. Microbiol.">
        <title>Complete genome sequence of Corynebacterium casei LMG S-19264T (=DSM 44701T), isolated from a smear-ripened cheese.</title>
        <authorList>
            <consortium name="US DOE Joint Genome Institute (JGI-PGF)"/>
            <person name="Walter F."/>
            <person name="Albersmeier A."/>
            <person name="Kalinowski J."/>
            <person name="Ruckert C."/>
        </authorList>
    </citation>
    <scope>NUCLEOTIDE SEQUENCE</scope>
    <source>
        <strain evidence="1">NBRC 108769</strain>
    </source>
</reference>
<evidence type="ECO:0008006" key="3">
    <source>
        <dbReference type="Google" id="ProtNLM"/>
    </source>
</evidence>
<sequence length="506" mass="56231">MAFANAQTEICDNALDDDNDGLIDLNDGDCECETIKPVSLIPNPSFEEMTCCPNGFGELGCIQNWETPTETTGDYLHHCGFLGFDVVPPPEPFPNGDGIIGLQDFSYPGPDGTITTWKEYAAICLTQPLLADSIYQIQFELGFGVDLFSPKIVIEIYGAYSCDELLKNYDGNRSCPDVDLGWHTLGAVEVSSGNGDKWVKSNITFTDKKSIAAIAIGPACSRNDTTYNDYYFFDNLILSGIEEFGSEIIEISQPCADDFTLAIVEKANRFYQWYKDGIALTNETKAKLSKIYGEGIYQVTVLENGICNLSQAYNYIKPTEWSEVARTICQGDFYQFGNKKLTESGIYQDTLKTRFNCDSIVSLTLGISGEVLDTIRGEIFLGETFNLGNKKFDKKGEYIVSVVSSQGCEIDVLLMLDVFGVFIPNIFSPNQDGFNDTFTIIGEADQFQVQEFKIYDRLGNMVFSGYEWDGTWKGSPIAEGVYTYFLRLKIGNGKTELKTGSITLIR</sequence>
<dbReference type="EMBL" id="BSOH01000007">
    <property type="protein sequence ID" value="GLR16641.1"/>
    <property type="molecule type" value="Genomic_DNA"/>
</dbReference>
<organism evidence="1 2">
    <name type="scientific">Portibacter lacus</name>
    <dbReference type="NCBI Taxonomy" id="1099794"/>
    <lineage>
        <taxon>Bacteria</taxon>
        <taxon>Pseudomonadati</taxon>
        <taxon>Bacteroidota</taxon>
        <taxon>Saprospiria</taxon>
        <taxon>Saprospirales</taxon>
        <taxon>Haliscomenobacteraceae</taxon>
        <taxon>Portibacter</taxon>
    </lineage>
</organism>
<gene>
    <name evidence="1" type="ORF">GCM10007940_12560</name>
</gene>
<name>A0AA37SPV1_9BACT</name>
<evidence type="ECO:0000313" key="2">
    <source>
        <dbReference type="Proteomes" id="UP001156666"/>
    </source>
</evidence>
<comment type="caution">
    <text evidence="1">The sequence shown here is derived from an EMBL/GenBank/DDBJ whole genome shotgun (WGS) entry which is preliminary data.</text>
</comment>
<dbReference type="Pfam" id="PF13585">
    <property type="entry name" value="CHU_C"/>
    <property type="match status" value="1"/>
</dbReference>
<reference evidence="1" key="2">
    <citation type="submission" date="2023-01" db="EMBL/GenBank/DDBJ databases">
        <title>Draft genome sequence of Portibacter lacus strain NBRC 108769.</title>
        <authorList>
            <person name="Sun Q."/>
            <person name="Mori K."/>
        </authorList>
    </citation>
    <scope>NUCLEOTIDE SEQUENCE</scope>
    <source>
        <strain evidence="1">NBRC 108769</strain>
    </source>
</reference>